<organism evidence="2 3">
    <name type="scientific">Helicobacter ganmani</name>
    <dbReference type="NCBI Taxonomy" id="60246"/>
    <lineage>
        <taxon>Bacteria</taxon>
        <taxon>Pseudomonadati</taxon>
        <taxon>Campylobacterota</taxon>
        <taxon>Epsilonproteobacteria</taxon>
        <taxon>Campylobacterales</taxon>
        <taxon>Helicobacteraceae</taxon>
        <taxon>Helicobacter</taxon>
    </lineage>
</organism>
<keyword evidence="1" id="KW-0812">Transmembrane</keyword>
<keyword evidence="3" id="KW-1185">Reference proteome</keyword>
<dbReference type="RefSeq" id="WP_115551913.1">
    <property type="nucleotide sequence ID" value="NZ_CAQJPM010000001.1"/>
</dbReference>
<evidence type="ECO:0008006" key="4">
    <source>
        <dbReference type="Google" id="ProtNLM"/>
    </source>
</evidence>
<reference evidence="2 3" key="1">
    <citation type="submission" date="2018-04" db="EMBL/GenBank/DDBJ databases">
        <title>Novel Campyloabacter and Helicobacter Species and Strains.</title>
        <authorList>
            <person name="Mannion A.J."/>
            <person name="Shen Z."/>
            <person name="Fox J.G."/>
        </authorList>
    </citation>
    <scope>NUCLEOTIDE SEQUENCE [LARGE SCALE GENOMIC DNA]</scope>
    <source>
        <strain evidence="2 3">MIT 99-5101</strain>
    </source>
</reference>
<feature type="transmembrane region" description="Helical" evidence="1">
    <location>
        <begin position="231"/>
        <end position="250"/>
    </location>
</feature>
<proteinExistence type="predicted"/>
<evidence type="ECO:0000256" key="1">
    <source>
        <dbReference type="SAM" id="Phobius"/>
    </source>
</evidence>
<feature type="transmembrane region" description="Helical" evidence="1">
    <location>
        <begin position="62"/>
        <end position="83"/>
    </location>
</feature>
<protein>
    <recommendedName>
        <fullName evidence="4">Glycosyltransferase RgtA/B/C/D-like domain-containing protein</fullName>
    </recommendedName>
</protein>
<dbReference type="EMBL" id="NXLS01000007">
    <property type="protein sequence ID" value="RDU62347.1"/>
    <property type="molecule type" value="Genomic_DNA"/>
</dbReference>
<keyword evidence="1" id="KW-1133">Transmembrane helix</keyword>
<feature type="transmembrane region" description="Helical" evidence="1">
    <location>
        <begin position="287"/>
        <end position="307"/>
    </location>
</feature>
<comment type="caution">
    <text evidence="2">The sequence shown here is derived from an EMBL/GenBank/DDBJ whole genome shotgun (WGS) entry which is preliminary data.</text>
</comment>
<dbReference type="Proteomes" id="UP000256650">
    <property type="component" value="Unassembled WGS sequence"/>
</dbReference>
<evidence type="ECO:0000313" key="2">
    <source>
        <dbReference type="EMBL" id="RDU62347.1"/>
    </source>
</evidence>
<keyword evidence="1" id="KW-0472">Membrane</keyword>
<feature type="transmembrane region" description="Helical" evidence="1">
    <location>
        <begin position="95"/>
        <end position="126"/>
    </location>
</feature>
<gene>
    <name evidence="2" type="ORF">CQA43_07085</name>
</gene>
<name>A0A3D8IB37_9HELI</name>
<feature type="transmembrane region" description="Helical" evidence="1">
    <location>
        <begin position="169"/>
        <end position="191"/>
    </location>
</feature>
<dbReference type="GeneID" id="82536049"/>
<feature type="transmembrane region" description="Helical" evidence="1">
    <location>
        <begin position="203"/>
        <end position="224"/>
    </location>
</feature>
<accession>A0A3D8IB37</accession>
<sequence length="393" mass="45405">MKSQTRSLFWLFSLFFLSLGALLWLLSTLSISYNEAQEFFNPQHFCGFVSSYSAKILGQNDWSLRLPFLLLHFCNAFLMFYFARDFLKHSNDAVFCTLLFLLLPGVNAVALLVSNSGIVICLTLILCIWVQKNNTIPYGLLLIMAFVDRSFALVFIALIFYGIERKQTLLIFLSLGFFALNMYCFGLEIGGHPRGYFLDSNGHLLLIFSPLLFLYFLYTLYRYFNQSKRPLVWHIASVALGFIWLLSLRQRVQTEFFAPLLILAIPLMVNLYFSGLRVRLPQFRARYTIPFLATFLVLLLCSGMLFLSKPLFVLFPTANEHFAFRHFIAKEVAQALHSQGIKRVKTEAKMQERLKFYGISKGGLRLSNSPRANALRIPIYYYDKKVATFYAYD</sequence>
<evidence type="ECO:0000313" key="3">
    <source>
        <dbReference type="Proteomes" id="UP000256650"/>
    </source>
</evidence>
<feature type="transmembrane region" description="Helical" evidence="1">
    <location>
        <begin position="138"/>
        <end position="162"/>
    </location>
</feature>
<dbReference type="AlphaFoldDB" id="A0A3D8IB37"/>
<feature type="transmembrane region" description="Helical" evidence="1">
    <location>
        <begin position="256"/>
        <end position="275"/>
    </location>
</feature>
<dbReference type="OrthoDB" id="5362731at2"/>